<dbReference type="InterPro" id="IPR017441">
    <property type="entry name" value="Protein_kinase_ATP_BS"/>
</dbReference>
<feature type="domain" description="EF-hand" evidence="11">
    <location>
        <begin position="494"/>
        <end position="529"/>
    </location>
</feature>
<feature type="binding site" evidence="8">
    <location>
        <position position="134"/>
    </location>
    <ligand>
        <name>ATP</name>
        <dbReference type="ChEBI" id="CHEBI:30616"/>
    </ligand>
</feature>
<dbReference type="SUPFAM" id="SSF47473">
    <property type="entry name" value="EF-hand"/>
    <property type="match status" value="1"/>
</dbReference>
<gene>
    <name evidence="12" type="ORF">BQ4739_LOCUS2188</name>
</gene>
<evidence type="ECO:0000256" key="5">
    <source>
        <dbReference type="ARBA" id="ARBA00022777"/>
    </source>
</evidence>
<dbReference type="SUPFAM" id="SSF56112">
    <property type="entry name" value="Protein kinase-like (PK-like)"/>
    <property type="match status" value="1"/>
</dbReference>
<dbReference type="SMART" id="SM00220">
    <property type="entry name" value="S_TKc"/>
    <property type="match status" value="1"/>
</dbReference>
<evidence type="ECO:0000256" key="8">
    <source>
        <dbReference type="PROSITE-ProRule" id="PRU10141"/>
    </source>
</evidence>
<dbReference type="GO" id="GO:0043226">
    <property type="term" value="C:organelle"/>
    <property type="evidence" value="ECO:0007669"/>
    <property type="project" value="UniProtKB-ARBA"/>
</dbReference>
<dbReference type="PROSITE" id="PS50222">
    <property type="entry name" value="EF_HAND_2"/>
    <property type="match status" value="4"/>
</dbReference>
<feature type="compositionally biased region" description="Low complexity" evidence="9">
    <location>
        <begin position="638"/>
        <end position="647"/>
    </location>
</feature>
<dbReference type="InterPro" id="IPR011992">
    <property type="entry name" value="EF-hand-dom_pair"/>
</dbReference>
<dbReference type="GO" id="GO:0005524">
    <property type="term" value="F:ATP binding"/>
    <property type="evidence" value="ECO:0007669"/>
    <property type="project" value="UniProtKB-UniRule"/>
</dbReference>
<proteinExistence type="predicted"/>
<dbReference type="InterPro" id="IPR008271">
    <property type="entry name" value="Ser/Thr_kinase_AS"/>
</dbReference>
<feature type="region of interest" description="Disordered" evidence="9">
    <location>
        <begin position="595"/>
        <end position="666"/>
    </location>
</feature>
<evidence type="ECO:0000256" key="3">
    <source>
        <dbReference type="ARBA" id="ARBA00022737"/>
    </source>
</evidence>
<feature type="compositionally biased region" description="Basic and acidic residues" evidence="9">
    <location>
        <begin position="595"/>
        <end position="609"/>
    </location>
</feature>
<feature type="domain" description="EF-hand" evidence="11">
    <location>
        <begin position="413"/>
        <end position="448"/>
    </location>
</feature>
<protein>
    <recommendedName>
        <fullName evidence="14">Non-specific serine/threonine protein kinase</fullName>
    </recommendedName>
</protein>
<keyword evidence="1" id="KW-0723">Serine/threonine-protein kinase</keyword>
<dbReference type="Gene3D" id="1.10.238.10">
    <property type="entry name" value="EF-hand"/>
    <property type="match status" value="1"/>
</dbReference>
<dbReference type="Gene3D" id="3.30.200.20">
    <property type="entry name" value="Phosphorylase Kinase, domain 1"/>
    <property type="match status" value="1"/>
</dbReference>
<dbReference type="GO" id="GO:0004674">
    <property type="term" value="F:protein serine/threonine kinase activity"/>
    <property type="evidence" value="ECO:0007669"/>
    <property type="project" value="UniProtKB-KW"/>
</dbReference>
<dbReference type="PROSITE" id="PS00107">
    <property type="entry name" value="PROTEIN_KINASE_ATP"/>
    <property type="match status" value="1"/>
</dbReference>
<dbReference type="PROSITE" id="PS00108">
    <property type="entry name" value="PROTEIN_KINASE_ST"/>
    <property type="match status" value="1"/>
</dbReference>
<dbReference type="InterPro" id="IPR018247">
    <property type="entry name" value="EF_Hand_1_Ca_BS"/>
</dbReference>
<evidence type="ECO:0008006" key="14">
    <source>
        <dbReference type="Google" id="ProtNLM"/>
    </source>
</evidence>
<dbReference type="Pfam" id="PF13499">
    <property type="entry name" value="EF-hand_7"/>
    <property type="match status" value="2"/>
</dbReference>
<evidence type="ECO:0000256" key="7">
    <source>
        <dbReference type="ARBA" id="ARBA00022840"/>
    </source>
</evidence>
<dbReference type="PROSITE" id="PS50011">
    <property type="entry name" value="PROTEIN_KINASE_DOM"/>
    <property type="match status" value="1"/>
</dbReference>
<feature type="domain" description="EF-hand" evidence="11">
    <location>
        <begin position="457"/>
        <end position="492"/>
    </location>
</feature>
<keyword evidence="13" id="KW-1185">Reference proteome</keyword>
<feature type="compositionally biased region" description="Low complexity" evidence="9">
    <location>
        <begin position="654"/>
        <end position="666"/>
    </location>
</feature>
<evidence type="ECO:0000259" key="10">
    <source>
        <dbReference type="PROSITE" id="PS50011"/>
    </source>
</evidence>
<evidence type="ECO:0000256" key="9">
    <source>
        <dbReference type="SAM" id="MobiDB-lite"/>
    </source>
</evidence>
<organism evidence="12 13">
    <name type="scientific">Tetradesmus obliquus</name>
    <name type="common">Green alga</name>
    <name type="synonym">Acutodesmus obliquus</name>
    <dbReference type="NCBI Taxonomy" id="3088"/>
    <lineage>
        <taxon>Eukaryota</taxon>
        <taxon>Viridiplantae</taxon>
        <taxon>Chlorophyta</taxon>
        <taxon>core chlorophytes</taxon>
        <taxon>Chlorophyceae</taxon>
        <taxon>CS clade</taxon>
        <taxon>Sphaeropleales</taxon>
        <taxon>Scenedesmaceae</taxon>
        <taxon>Tetradesmus</taxon>
    </lineage>
</organism>
<dbReference type="GO" id="GO:0005509">
    <property type="term" value="F:calcium ion binding"/>
    <property type="evidence" value="ECO:0007669"/>
    <property type="project" value="InterPro"/>
</dbReference>
<dbReference type="STRING" id="3088.A0A383V7X1"/>
<feature type="compositionally biased region" description="Polar residues" evidence="9">
    <location>
        <begin position="53"/>
        <end position="64"/>
    </location>
</feature>
<evidence type="ECO:0000256" key="2">
    <source>
        <dbReference type="ARBA" id="ARBA00022679"/>
    </source>
</evidence>
<dbReference type="CDD" id="cd05117">
    <property type="entry name" value="STKc_CAMK"/>
    <property type="match status" value="1"/>
</dbReference>
<keyword evidence="4 8" id="KW-0547">Nucleotide-binding</keyword>
<dbReference type="InterPro" id="IPR011009">
    <property type="entry name" value="Kinase-like_dom_sf"/>
</dbReference>
<dbReference type="SMART" id="SM00054">
    <property type="entry name" value="EFh"/>
    <property type="match status" value="4"/>
</dbReference>
<dbReference type="Pfam" id="PF00069">
    <property type="entry name" value="Pkinase"/>
    <property type="match status" value="1"/>
</dbReference>
<keyword evidence="3" id="KW-0677">Repeat</keyword>
<dbReference type="InterPro" id="IPR000719">
    <property type="entry name" value="Prot_kinase_dom"/>
</dbReference>
<dbReference type="PROSITE" id="PS00018">
    <property type="entry name" value="EF_HAND_1"/>
    <property type="match status" value="2"/>
</dbReference>
<feature type="region of interest" description="Disordered" evidence="9">
    <location>
        <begin position="1"/>
        <end position="76"/>
    </location>
</feature>
<dbReference type="InterPro" id="IPR050205">
    <property type="entry name" value="CDPK_Ser/Thr_kinases"/>
</dbReference>
<evidence type="ECO:0000256" key="4">
    <source>
        <dbReference type="ARBA" id="ARBA00022741"/>
    </source>
</evidence>
<evidence type="ECO:0000256" key="1">
    <source>
        <dbReference type="ARBA" id="ARBA00022527"/>
    </source>
</evidence>
<keyword evidence="7 8" id="KW-0067">ATP-binding</keyword>
<dbReference type="PANTHER" id="PTHR24349">
    <property type="entry name" value="SERINE/THREONINE-PROTEIN KINASE"/>
    <property type="match status" value="1"/>
</dbReference>
<name>A0A383V7X1_TETOB</name>
<dbReference type="Proteomes" id="UP000256970">
    <property type="component" value="Unassembled WGS sequence"/>
</dbReference>
<reference evidence="12 13" key="1">
    <citation type="submission" date="2016-10" db="EMBL/GenBank/DDBJ databases">
        <authorList>
            <person name="Cai Z."/>
        </authorList>
    </citation>
    <scope>NUCLEOTIDE SEQUENCE [LARGE SCALE GENOMIC DNA]</scope>
</reference>
<evidence type="ECO:0000259" key="11">
    <source>
        <dbReference type="PROSITE" id="PS50222"/>
    </source>
</evidence>
<dbReference type="AlphaFoldDB" id="A0A383V7X1"/>
<dbReference type="CDD" id="cd00051">
    <property type="entry name" value="EFh"/>
    <property type="match status" value="1"/>
</dbReference>
<evidence type="ECO:0000256" key="6">
    <source>
        <dbReference type="ARBA" id="ARBA00022837"/>
    </source>
</evidence>
<accession>A0A383V7X1</accession>
<keyword evidence="2" id="KW-0808">Transferase</keyword>
<keyword evidence="6" id="KW-0106">Calcium</keyword>
<dbReference type="InterPro" id="IPR002048">
    <property type="entry name" value="EF_hand_dom"/>
</dbReference>
<feature type="domain" description="EF-hand" evidence="11">
    <location>
        <begin position="562"/>
        <end position="597"/>
    </location>
</feature>
<keyword evidence="5" id="KW-0418">Kinase</keyword>
<evidence type="ECO:0000313" key="12">
    <source>
        <dbReference type="EMBL" id="SZX61688.1"/>
    </source>
</evidence>
<dbReference type="FunFam" id="1.10.238.10:FF:000178">
    <property type="entry name" value="Calmodulin-2 A"/>
    <property type="match status" value="1"/>
</dbReference>
<dbReference type="FunFam" id="1.10.510.10:FF:000571">
    <property type="entry name" value="Maternal embryonic leucine zipper kinase"/>
    <property type="match status" value="1"/>
</dbReference>
<evidence type="ECO:0000313" key="13">
    <source>
        <dbReference type="Proteomes" id="UP000256970"/>
    </source>
</evidence>
<dbReference type="EMBL" id="FNXT01000167">
    <property type="protein sequence ID" value="SZX61688.1"/>
    <property type="molecule type" value="Genomic_DNA"/>
</dbReference>
<feature type="domain" description="Protein kinase" evidence="10">
    <location>
        <begin position="105"/>
        <end position="365"/>
    </location>
</feature>
<sequence length="666" mass="73018">MGNVCGGQSLADQDGPAGKGARDSRASTDMLGNARDGSNRGLSAVGTMEPIRSVQTKSDTTGTISIKVAPAPPPSGDEYPEIKAAVQAAQKEVKAGAKLKFADLYRLGQVVGTGHYARVQLAMSLKDGKKYAVKILPKSDGKEALVQQLQNIVKEVAIMRLLADHPNMVQLQQVLQDSTNFYLVMEHCNGGELFDQIIRSGHMTEAMAANKAKQLISFLAHAHSKHVIHRDIKPENLLLLKTDREPVLKVIDYGCSTFCVPGKRLCKKFGTPYYVAPEVLWRDYDLQADVWSAGVVLFILLSGRPPFNGKNDEDIVAKVRTGHVKMCPDEWSHVSCSGKALVREMLKLDVTMRPTCQQLLEHPWFSQAGEDGQASLLPEGNMSHVVARLEAFAGMSRMKRLALSLLCHTVTDRHITRLKEAFYAMDEDGDGHLTPAELTHALRSTDALAKSGFAAEIPPEALEELIAASDLYGEGYVDVDEFLAAMLANSNYTKTKDALRRSFDALDHDHDGFITSADLLNLQQQLLGEHHITKELADEMMSEVSSCIDEAHDGKMTYQEELADEVMSEVSSCIDEAHDGKMTYQEFCQMMNDDTNSHYHPKETPRRFSFDSIRSGKAMSETTMDDRSELPAAPPSQPTAASNSSAEAAEEPEQPVAAEQVVAAVN</sequence>
<dbReference type="Gene3D" id="1.10.510.10">
    <property type="entry name" value="Transferase(Phosphotransferase) domain 1"/>
    <property type="match status" value="1"/>
</dbReference>